<proteinExistence type="predicted"/>
<dbReference type="Gene3D" id="1.10.287.1060">
    <property type="entry name" value="ESAT-6-like"/>
    <property type="match status" value="1"/>
</dbReference>
<organism evidence="2 3">
    <name type="scientific">Demequina litorisediminis</name>
    <dbReference type="NCBI Taxonomy" id="1849022"/>
    <lineage>
        <taxon>Bacteria</taxon>
        <taxon>Bacillati</taxon>
        <taxon>Actinomycetota</taxon>
        <taxon>Actinomycetes</taxon>
        <taxon>Micrococcales</taxon>
        <taxon>Demequinaceae</taxon>
        <taxon>Demequina</taxon>
    </lineage>
</organism>
<reference evidence="3" key="1">
    <citation type="journal article" date="2019" name="Int. J. Syst. Evol. Microbiol.">
        <title>The Global Catalogue of Microorganisms (GCM) 10K type strain sequencing project: providing services to taxonomists for standard genome sequencing and annotation.</title>
        <authorList>
            <consortium name="The Broad Institute Genomics Platform"/>
            <consortium name="The Broad Institute Genome Sequencing Center for Infectious Disease"/>
            <person name="Wu L."/>
            <person name="Ma J."/>
        </authorList>
    </citation>
    <scope>NUCLEOTIDE SEQUENCE [LARGE SCALE GENOMIC DNA]</scope>
    <source>
        <strain evidence="3">NBRC 112299</strain>
    </source>
</reference>
<protein>
    <recommendedName>
        <fullName evidence="4">WXG100 family type VII secretion target</fullName>
    </recommendedName>
</protein>
<feature type="compositionally biased region" description="Basic and acidic residues" evidence="1">
    <location>
        <begin position="42"/>
        <end position="64"/>
    </location>
</feature>
<feature type="region of interest" description="Disordered" evidence="1">
    <location>
        <begin position="1"/>
        <end position="81"/>
    </location>
</feature>
<evidence type="ECO:0008006" key="4">
    <source>
        <dbReference type="Google" id="ProtNLM"/>
    </source>
</evidence>
<keyword evidence="3" id="KW-1185">Reference proteome</keyword>
<dbReference type="InterPro" id="IPR036689">
    <property type="entry name" value="ESAT-6-like_sf"/>
</dbReference>
<name>A0ABQ6IEA8_9MICO</name>
<dbReference type="RefSeq" id="WP_284328446.1">
    <property type="nucleotide sequence ID" value="NZ_BSUN01000001.1"/>
</dbReference>
<gene>
    <name evidence="2" type="ORF">GCM10025876_24110</name>
</gene>
<feature type="compositionally biased region" description="Basic and acidic residues" evidence="1">
    <location>
        <begin position="1"/>
        <end position="11"/>
    </location>
</feature>
<dbReference type="SUPFAM" id="SSF140453">
    <property type="entry name" value="EsxAB dimer-like"/>
    <property type="match status" value="1"/>
</dbReference>
<dbReference type="NCBIfam" id="TIGR03930">
    <property type="entry name" value="WXG100_ESAT6"/>
    <property type="match status" value="1"/>
</dbReference>
<accession>A0ABQ6IEA8</accession>
<comment type="caution">
    <text evidence="2">The sequence shown here is derived from an EMBL/GenBank/DDBJ whole genome shotgun (WGS) entry which is preliminary data.</text>
</comment>
<evidence type="ECO:0000256" key="1">
    <source>
        <dbReference type="SAM" id="MobiDB-lite"/>
    </source>
</evidence>
<dbReference type="InterPro" id="IPR010310">
    <property type="entry name" value="T7SS_ESAT-6-like"/>
</dbReference>
<dbReference type="Pfam" id="PF06013">
    <property type="entry name" value="WXG100"/>
    <property type="match status" value="1"/>
</dbReference>
<evidence type="ECO:0000313" key="3">
    <source>
        <dbReference type="Proteomes" id="UP001157125"/>
    </source>
</evidence>
<evidence type="ECO:0000313" key="2">
    <source>
        <dbReference type="EMBL" id="GMA36207.1"/>
    </source>
</evidence>
<sequence length="154" mass="17270">MLTRWDQESKKAQQRARHSRGGPLGHREGPGGVRGPVPADDLGPRLDDVRIVRKRTHDGIDECPPRAGHRTGGVHSHWSDRYPHRASTRLDKKVATLKASWNGQAQASYDEAERQWNKSISDLQQLLAQIANKTDEISNSYVSTDNQAAKRFSI</sequence>
<dbReference type="Proteomes" id="UP001157125">
    <property type="component" value="Unassembled WGS sequence"/>
</dbReference>
<dbReference type="EMBL" id="BSUN01000001">
    <property type="protein sequence ID" value="GMA36207.1"/>
    <property type="molecule type" value="Genomic_DNA"/>
</dbReference>